<dbReference type="PANTHER" id="PTHR37937:SF1">
    <property type="entry name" value="CONJUGATIVE TRANSFER: DNA TRANSPORT"/>
    <property type="match status" value="1"/>
</dbReference>
<keyword evidence="6" id="KW-0472">Membrane</keyword>
<reference evidence="7 8" key="1">
    <citation type="submission" date="2020-08" db="EMBL/GenBank/DDBJ databases">
        <title>Genomic Encyclopedia of Type Strains, Phase IV (KMG-IV): sequencing the most valuable type-strain genomes for metagenomic binning, comparative biology and taxonomic classification.</title>
        <authorList>
            <person name="Goeker M."/>
        </authorList>
    </citation>
    <scope>NUCLEOTIDE SEQUENCE [LARGE SCALE GENOMIC DNA]</scope>
    <source>
        <strain evidence="7 8">DSM 29781</strain>
    </source>
</reference>
<comment type="similarity">
    <text evidence="2">Belongs to the VirD4/TraG family.</text>
</comment>
<organism evidence="7 8">
    <name type="scientific">Quisquiliibacterium transsilvanicum</name>
    <dbReference type="NCBI Taxonomy" id="1549638"/>
    <lineage>
        <taxon>Bacteria</taxon>
        <taxon>Pseudomonadati</taxon>
        <taxon>Pseudomonadota</taxon>
        <taxon>Betaproteobacteria</taxon>
        <taxon>Burkholderiales</taxon>
        <taxon>Burkholderiaceae</taxon>
        <taxon>Quisquiliibacterium</taxon>
    </lineage>
</organism>
<evidence type="ECO:0000256" key="3">
    <source>
        <dbReference type="ARBA" id="ARBA00022475"/>
    </source>
</evidence>
<keyword evidence="4" id="KW-0812">Transmembrane</keyword>
<dbReference type="Gene3D" id="3.40.50.300">
    <property type="entry name" value="P-loop containing nucleotide triphosphate hydrolases"/>
    <property type="match status" value="1"/>
</dbReference>
<keyword evidence="5" id="KW-1133">Transmembrane helix</keyword>
<evidence type="ECO:0000256" key="4">
    <source>
        <dbReference type="ARBA" id="ARBA00022692"/>
    </source>
</evidence>
<evidence type="ECO:0000256" key="1">
    <source>
        <dbReference type="ARBA" id="ARBA00004651"/>
    </source>
</evidence>
<gene>
    <name evidence="7" type="ORF">HNQ70_003329</name>
</gene>
<evidence type="ECO:0000313" key="7">
    <source>
        <dbReference type="EMBL" id="MBB5273301.1"/>
    </source>
</evidence>
<keyword evidence="8" id="KW-1185">Reference proteome</keyword>
<dbReference type="Proteomes" id="UP000532440">
    <property type="component" value="Unassembled WGS sequence"/>
</dbReference>
<dbReference type="InterPro" id="IPR003688">
    <property type="entry name" value="TraG/VirD4"/>
</dbReference>
<dbReference type="EMBL" id="JACHGB010000006">
    <property type="protein sequence ID" value="MBB5273301.1"/>
    <property type="molecule type" value="Genomic_DNA"/>
</dbReference>
<name>A0A7W8HJP1_9BURK</name>
<protein>
    <submittedName>
        <fullName evidence="7">Type IV secretion system protein VirD4</fullName>
    </submittedName>
</protein>
<dbReference type="SUPFAM" id="SSF52540">
    <property type="entry name" value="P-loop containing nucleoside triphosphate hydrolases"/>
    <property type="match status" value="1"/>
</dbReference>
<keyword evidence="3" id="KW-1003">Cell membrane</keyword>
<dbReference type="RefSeq" id="WP_183969722.1">
    <property type="nucleotide sequence ID" value="NZ_BAABEW010000024.1"/>
</dbReference>
<evidence type="ECO:0000256" key="2">
    <source>
        <dbReference type="ARBA" id="ARBA00008806"/>
    </source>
</evidence>
<dbReference type="GO" id="GO:0005886">
    <property type="term" value="C:plasma membrane"/>
    <property type="evidence" value="ECO:0007669"/>
    <property type="project" value="UniProtKB-SubCell"/>
</dbReference>
<dbReference type="CDD" id="cd01127">
    <property type="entry name" value="TrwB_TraG_TraD_VirD4"/>
    <property type="match status" value="2"/>
</dbReference>
<comment type="subcellular location">
    <subcellularLocation>
        <location evidence="1">Cell membrane</location>
        <topology evidence="1">Multi-pass membrane protein</topology>
    </subcellularLocation>
</comment>
<dbReference type="InterPro" id="IPR027417">
    <property type="entry name" value="P-loop_NTPase"/>
</dbReference>
<dbReference type="InterPro" id="IPR051539">
    <property type="entry name" value="T4SS-coupling_protein"/>
</dbReference>
<accession>A0A7W8HJP1</accession>
<sequence length="488" mass="53350">MPFAKTAAHLRLPDALPEPGLLVGWSLESRHPRRPIGFTYGHPLRSPATGFLDPILLGGEGHLMSIAPTGAGKGTGCIIPALLRYPGPVIVVDPKGENVAITARRRREMGQRVVVIDPMGITDQPSDSLNPLDAIDIGEASAVDEVAALAQALNASQQDERNRYWSSRGMHLAIGAILQVLVDARASGSQWGNLIAVREMINAAAADPAAMARRMLESEHPEVQRIARMLNIAAAETLGGIISFSQEMVDFLRGDLVQANVAKTSFDLDEVTRGAPLSIYLVLPPHMLESHSRLLRLWLGALMTCFTRRRARPPMSTLFILDEAAQLGELPQLRQAVTLLRGYGLQTWSFWQDASQLQLLYPRDWKTMVNNCRVLQCFGALNQVAAQGMSELTGFADGSAILDLEHDEMVLQLAGDEAVVARLPNYLVDPAFAGLFDPNPYHDRTRAVMPRKTEPQRMYTRPDDASRYRPALAPVAADDLLLASIVNG</sequence>
<proteinExistence type="inferred from homology"/>
<comment type="caution">
    <text evidence="7">The sequence shown here is derived from an EMBL/GenBank/DDBJ whole genome shotgun (WGS) entry which is preliminary data.</text>
</comment>
<evidence type="ECO:0000313" key="8">
    <source>
        <dbReference type="Proteomes" id="UP000532440"/>
    </source>
</evidence>
<dbReference type="Pfam" id="PF02534">
    <property type="entry name" value="T4SS-DNA_transf"/>
    <property type="match status" value="1"/>
</dbReference>
<evidence type="ECO:0000256" key="5">
    <source>
        <dbReference type="ARBA" id="ARBA00022989"/>
    </source>
</evidence>
<dbReference type="AlphaFoldDB" id="A0A7W8HJP1"/>
<dbReference type="PANTHER" id="PTHR37937">
    <property type="entry name" value="CONJUGATIVE TRANSFER: DNA TRANSPORT"/>
    <property type="match status" value="1"/>
</dbReference>
<evidence type="ECO:0000256" key="6">
    <source>
        <dbReference type="ARBA" id="ARBA00023136"/>
    </source>
</evidence>